<dbReference type="InterPro" id="IPR000073">
    <property type="entry name" value="AB_hydrolase_1"/>
</dbReference>
<dbReference type="InterPro" id="IPR052920">
    <property type="entry name" value="DNA-binding_regulatory"/>
</dbReference>
<reference evidence="1 2" key="1">
    <citation type="submission" date="2018-11" db="EMBL/GenBank/DDBJ databases">
        <title>Complete genome sequence of Leptospira kmetyi isolate LS 001/16 from soil sample associated with a leptospirosis patient in Kelantan.</title>
        <authorList>
            <person name="Muhammad Yusoff F."/>
            <person name="Muhammad Yusoff S."/>
            <person name="Ahmad M.N."/>
            <person name="Yusof N.Y."/>
            <person name="Aziah I."/>
        </authorList>
    </citation>
    <scope>NUCLEOTIDE SEQUENCE [LARGE SCALE GENOMIC DNA]</scope>
    <source>
        <strain evidence="1 2">LS 001/16</strain>
    </source>
</reference>
<dbReference type="EMBL" id="CP033614">
    <property type="protein sequence ID" value="AYV55257.1"/>
    <property type="molecule type" value="Genomic_DNA"/>
</dbReference>
<dbReference type="PANTHER" id="PTHR43358:SF4">
    <property type="entry name" value="ALPHA_BETA HYDROLASE FOLD-1 DOMAIN-CONTAINING PROTEIN"/>
    <property type="match status" value="1"/>
</dbReference>
<dbReference type="GO" id="GO:0016787">
    <property type="term" value="F:hydrolase activity"/>
    <property type="evidence" value="ECO:0007669"/>
    <property type="project" value="UniProtKB-KW"/>
</dbReference>
<proteinExistence type="predicted"/>
<dbReference type="AlphaFoldDB" id="A0A2M9XMW4"/>
<dbReference type="InterPro" id="IPR029058">
    <property type="entry name" value="AB_hydrolase_fold"/>
</dbReference>
<evidence type="ECO:0000313" key="2">
    <source>
        <dbReference type="Proteomes" id="UP000276407"/>
    </source>
</evidence>
<dbReference type="OrthoDB" id="9776685at2"/>
<accession>A0A2M9XMW4</accession>
<keyword evidence="1" id="KW-0378">Hydrolase</keyword>
<sequence>MSKRFLLKGILGFIFFLLIVCIGGAWYFAEVLLHPRPPHQCKLEHYIFCNDPKADLGLNYENVKYKTSDGMEISAWWVPANRPSDKVMISIHGRGATRREGLRYVKLFHDQGINVILPDLRDCGESQKSFSSMGFHERKDLQATLDFVKSKGMKSTGILGFSMGAATSVLFMAEQPEIKIGIFDSGFADFVEVVSFVAKRDFGLPKYPLLPFVIFFYETRGNLETDDLSPEKAIGLISPRPVLIFHGTADNGVPYEHGLRLEKAAKEPKELVTVVGGEHTKLWQKDEKLVSSKILQLIQKL</sequence>
<dbReference type="Pfam" id="PF00561">
    <property type="entry name" value="Abhydrolase_1"/>
    <property type="match status" value="1"/>
</dbReference>
<organism evidence="1 2">
    <name type="scientific">Leptospira kmetyi</name>
    <dbReference type="NCBI Taxonomy" id="408139"/>
    <lineage>
        <taxon>Bacteria</taxon>
        <taxon>Pseudomonadati</taxon>
        <taxon>Spirochaetota</taxon>
        <taxon>Spirochaetia</taxon>
        <taxon>Leptospirales</taxon>
        <taxon>Leptospiraceae</taxon>
        <taxon>Leptospira</taxon>
    </lineage>
</organism>
<dbReference type="RefSeq" id="WP_010573874.1">
    <property type="nucleotide sequence ID" value="NZ_CP033614.1"/>
</dbReference>
<gene>
    <name evidence="1" type="ORF">EFP84_06860</name>
</gene>
<dbReference type="KEGG" id="lkm:EFP84_06860"/>
<protein>
    <submittedName>
        <fullName evidence="1">Alpha/beta hydrolase</fullName>
    </submittedName>
</protein>
<name>A0A2M9XMW4_9LEPT</name>
<evidence type="ECO:0000313" key="1">
    <source>
        <dbReference type="EMBL" id="AYV55257.1"/>
    </source>
</evidence>
<dbReference type="Proteomes" id="UP000276407">
    <property type="component" value="Chromosome 1"/>
</dbReference>
<dbReference type="Gene3D" id="3.40.50.1820">
    <property type="entry name" value="alpha/beta hydrolase"/>
    <property type="match status" value="1"/>
</dbReference>
<dbReference type="PANTHER" id="PTHR43358">
    <property type="entry name" value="ALPHA/BETA-HYDROLASE"/>
    <property type="match status" value="1"/>
</dbReference>
<dbReference type="SUPFAM" id="SSF53474">
    <property type="entry name" value="alpha/beta-Hydrolases"/>
    <property type="match status" value="1"/>
</dbReference>